<evidence type="ECO:0000313" key="4">
    <source>
        <dbReference type="Proteomes" id="UP000717634"/>
    </source>
</evidence>
<gene>
    <name evidence="3" type="ORF">HBN54_003981</name>
</gene>
<reference evidence="3 4" key="1">
    <citation type="submission" date="2020-03" db="EMBL/GenBank/DDBJ databases">
        <title>Genomic Encyclopedia of Type Strains, Phase IV (KMG-V): Genome sequencing to study the core and pangenomes of soil and plant-associated prokaryotes.</title>
        <authorList>
            <person name="Whitman W."/>
        </authorList>
    </citation>
    <scope>NUCLEOTIDE SEQUENCE [LARGE SCALE GENOMIC DNA]</scope>
    <source>
        <strain evidence="3 4">1B</strain>
    </source>
</reference>
<accession>A0ABX1HN88</accession>
<dbReference type="RefSeq" id="WP_168674925.1">
    <property type="nucleotide sequence ID" value="NZ_JAAVTK010000015.1"/>
</dbReference>
<organism evidence="3 4">
    <name type="scientific">Hymenobacter artigasi</name>
    <dbReference type="NCBI Taxonomy" id="2719616"/>
    <lineage>
        <taxon>Bacteria</taxon>
        <taxon>Pseudomonadati</taxon>
        <taxon>Bacteroidota</taxon>
        <taxon>Cytophagia</taxon>
        <taxon>Cytophagales</taxon>
        <taxon>Hymenobacteraceae</taxon>
        <taxon>Hymenobacter</taxon>
    </lineage>
</organism>
<evidence type="ECO:0000259" key="2">
    <source>
        <dbReference type="Pfam" id="PF05713"/>
    </source>
</evidence>
<comment type="caution">
    <text evidence="3">The sequence shown here is derived from an EMBL/GenBank/DDBJ whole genome shotgun (WGS) entry which is preliminary data.</text>
</comment>
<dbReference type="InterPro" id="IPR008687">
    <property type="entry name" value="MobC"/>
</dbReference>
<dbReference type="Pfam" id="PF05713">
    <property type="entry name" value="MobC"/>
    <property type="match status" value="1"/>
</dbReference>
<keyword evidence="4" id="KW-1185">Reference proteome</keyword>
<dbReference type="Proteomes" id="UP000717634">
    <property type="component" value="Unassembled WGS sequence"/>
</dbReference>
<name>A0ABX1HN88_9BACT</name>
<dbReference type="EMBL" id="JAAVTK010000015">
    <property type="protein sequence ID" value="NKI91364.1"/>
    <property type="molecule type" value="Genomic_DNA"/>
</dbReference>
<protein>
    <recommendedName>
        <fullName evidence="2">Bacterial mobilisation domain-containing protein</fullName>
    </recommendedName>
</protein>
<evidence type="ECO:0000256" key="1">
    <source>
        <dbReference type="SAM" id="MobiDB-lite"/>
    </source>
</evidence>
<feature type="domain" description="Bacterial mobilisation" evidence="2">
    <location>
        <begin position="116"/>
        <end position="141"/>
    </location>
</feature>
<feature type="region of interest" description="Disordered" evidence="1">
    <location>
        <begin position="1"/>
        <end position="53"/>
    </location>
</feature>
<feature type="compositionally biased region" description="Basic and acidic residues" evidence="1">
    <location>
        <begin position="39"/>
        <end position="53"/>
    </location>
</feature>
<proteinExistence type="predicted"/>
<sequence>MHPLPDPSAQPSASPNDVPASPGVASSNQPEPTGNPLKKASDKKGGRPAKDPQEKLTKVTMYVSPRVYVRLYEGAGVLEVTISEFAGGLVEGLLTRRKVKFPKRSHLTLAQENQLTQLAGGVNNLNQLARAANRDGYAVAALEVEKVCDELRGLLSKMARL</sequence>
<evidence type="ECO:0000313" key="3">
    <source>
        <dbReference type="EMBL" id="NKI91364.1"/>
    </source>
</evidence>